<dbReference type="AlphaFoldDB" id="K1LCU6"/>
<comment type="caution">
    <text evidence="1">The sequence shown here is derived from an EMBL/GenBank/DDBJ whole genome shotgun (WGS) entry which is preliminary data.</text>
</comment>
<name>K1LCU6_9LACT</name>
<organism evidence="1 2">
    <name type="scientific">Facklamia hominis CCUG 36813</name>
    <dbReference type="NCBI Taxonomy" id="883111"/>
    <lineage>
        <taxon>Bacteria</taxon>
        <taxon>Bacillati</taxon>
        <taxon>Bacillota</taxon>
        <taxon>Bacilli</taxon>
        <taxon>Lactobacillales</taxon>
        <taxon>Aerococcaceae</taxon>
        <taxon>Facklamia</taxon>
    </lineage>
</organism>
<dbReference type="Proteomes" id="UP000004465">
    <property type="component" value="Unassembled WGS sequence"/>
</dbReference>
<gene>
    <name evidence="1" type="ORF">HMPREF9706_00645</name>
</gene>
<dbReference type="OrthoDB" id="1747378at2"/>
<evidence type="ECO:0000313" key="1">
    <source>
        <dbReference type="EMBL" id="EKB54455.1"/>
    </source>
</evidence>
<proteinExistence type="predicted"/>
<dbReference type="PATRIC" id="fig|883111.3.peg.649"/>
<accession>K1LCU6</accession>
<dbReference type="HOGENOM" id="CLU_1364506_0_0_9"/>
<protein>
    <submittedName>
        <fullName evidence="1">Uncharacterized protein</fullName>
    </submittedName>
</protein>
<dbReference type="STRING" id="883111.HMPREF9706_00645"/>
<dbReference type="EMBL" id="AGZD01000007">
    <property type="protein sequence ID" value="EKB54455.1"/>
    <property type="molecule type" value="Genomic_DNA"/>
</dbReference>
<reference evidence="1 2" key="1">
    <citation type="submission" date="2012-07" db="EMBL/GenBank/DDBJ databases">
        <title>The Genome Sequence of Facklamia hominis CCUG 36813.</title>
        <authorList>
            <consortium name="The Broad Institute Genome Sequencing Platform"/>
            <person name="Earl A."/>
            <person name="Ward D."/>
            <person name="Feldgarden M."/>
            <person name="Gevers D."/>
            <person name="Huys G."/>
            <person name="Walker B."/>
            <person name="Young S.K."/>
            <person name="Zeng Q."/>
            <person name="Gargeya S."/>
            <person name="Fitzgerald M."/>
            <person name="Haas B."/>
            <person name="Abouelleil A."/>
            <person name="Alvarado L."/>
            <person name="Arachchi H.M."/>
            <person name="Berlin A.M."/>
            <person name="Chapman S.B."/>
            <person name="Goldberg J."/>
            <person name="Griggs A."/>
            <person name="Gujja S."/>
            <person name="Hansen M."/>
            <person name="Howarth C."/>
            <person name="Imamovic A."/>
            <person name="Larimer J."/>
            <person name="McCowen C."/>
            <person name="Montmayeur A."/>
            <person name="Murphy C."/>
            <person name="Neiman D."/>
            <person name="Pearson M."/>
            <person name="Priest M."/>
            <person name="Roberts A."/>
            <person name="Saif S."/>
            <person name="Shea T."/>
            <person name="Sisk P."/>
            <person name="Sykes S."/>
            <person name="Wortman J."/>
            <person name="Nusbaum C."/>
            <person name="Birren B."/>
        </authorList>
    </citation>
    <scope>NUCLEOTIDE SEQUENCE [LARGE SCALE GENOMIC DNA]</scope>
    <source>
        <strain evidence="1 2">CCUG 36813</strain>
    </source>
</reference>
<keyword evidence="2" id="KW-1185">Reference proteome</keyword>
<sequence length="200" mass="21689">MANFTGGLNADGKSLISSAIANKKPIVINKLLINGAEAKNLVINRDGNKIKVSGQYDNMTMADNRTLNKIDVRASVEGVGDKVIASFTASQGDVVPPRSAHPWVATYTVNLVVSSDASVGITYKVQSGIGKYEVPIGDGSNREYTVTHNLGTRSVIVQLYQNGQPYEEYLFEVYRPNENQIKVVANRALTKNEFVLVVIG</sequence>
<evidence type="ECO:0000313" key="2">
    <source>
        <dbReference type="Proteomes" id="UP000004465"/>
    </source>
</evidence>
<dbReference type="RefSeq" id="WP_006907964.1">
    <property type="nucleotide sequence ID" value="NZ_JH932292.1"/>
</dbReference>